<sequence length="92" mass="9615">MPPSARVAAPYPGALLGLDDPATGHEFLRTHLAATSCGCSPRHRGDLSLVEGTTVMEPNRPGTVSPLLRRATIGGKPRTYDGLGNRGQAPNL</sequence>
<proteinExistence type="predicted"/>
<keyword evidence="3" id="KW-1185">Reference proteome</keyword>
<name>A0ABQ3VUS5_9CHLR</name>
<evidence type="ECO:0000313" key="3">
    <source>
        <dbReference type="Proteomes" id="UP000635565"/>
    </source>
</evidence>
<evidence type="ECO:0000313" key="2">
    <source>
        <dbReference type="EMBL" id="GHO88846.1"/>
    </source>
</evidence>
<comment type="caution">
    <text evidence="2">The sequence shown here is derived from an EMBL/GenBank/DDBJ whole genome shotgun (WGS) entry which is preliminary data.</text>
</comment>
<accession>A0ABQ3VUS5</accession>
<dbReference type="EMBL" id="BNJJ01000028">
    <property type="protein sequence ID" value="GHO88846.1"/>
    <property type="molecule type" value="Genomic_DNA"/>
</dbReference>
<organism evidence="2 3">
    <name type="scientific">Dictyobacter formicarum</name>
    <dbReference type="NCBI Taxonomy" id="2778368"/>
    <lineage>
        <taxon>Bacteria</taxon>
        <taxon>Bacillati</taxon>
        <taxon>Chloroflexota</taxon>
        <taxon>Ktedonobacteria</taxon>
        <taxon>Ktedonobacterales</taxon>
        <taxon>Dictyobacteraceae</taxon>
        <taxon>Dictyobacter</taxon>
    </lineage>
</organism>
<gene>
    <name evidence="2" type="ORF">KSZ_68520</name>
</gene>
<feature type="region of interest" description="Disordered" evidence="1">
    <location>
        <begin position="73"/>
        <end position="92"/>
    </location>
</feature>
<dbReference type="Proteomes" id="UP000635565">
    <property type="component" value="Unassembled WGS sequence"/>
</dbReference>
<protein>
    <submittedName>
        <fullName evidence="2">Uncharacterized protein</fullName>
    </submittedName>
</protein>
<evidence type="ECO:0000256" key="1">
    <source>
        <dbReference type="SAM" id="MobiDB-lite"/>
    </source>
</evidence>
<reference evidence="2 3" key="1">
    <citation type="journal article" date="2021" name="Int. J. Syst. Evol. Microbiol.">
        <title>Reticulibacter mediterranei gen. nov., sp. nov., within the new family Reticulibacteraceae fam. nov., and Ktedonospora formicarum gen. nov., sp. nov., Ktedonobacter robiniae sp. nov., Dictyobacter formicarum sp. nov. and Dictyobacter arantiisoli sp. nov., belonging to the class Ktedonobacteria.</title>
        <authorList>
            <person name="Yabe S."/>
            <person name="Zheng Y."/>
            <person name="Wang C.M."/>
            <person name="Sakai Y."/>
            <person name="Abe K."/>
            <person name="Yokota A."/>
            <person name="Donadio S."/>
            <person name="Cavaletti L."/>
            <person name="Monciardini P."/>
        </authorList>
    </citation>
    <scope>NUCLEOTIDE SEQUENCE [LARGE SCALE GENOMIC DNA]</scope>
    <source>
        <strain evidence="2 3">SOSP1-9</strain>
    </source>
</reference>